<dbReference type="Pfam" id="PF01263">
    <property type="entry name" value="Aldose_epim"/>
    <property type="match status" value="4"/>
</dbReference>
<dbReference type="GO" id="GO:0004034">
    <property type="term" value="F:aldose 1-epimerase activity"/>
    <property type="evidence" value="ECO:0007669"/>
    <property type="project" value="UniProtKB-EC"/>
</dbReference>
<dbReference type="GO" id="GO:0006006">
    <property type="term" value="P:glucose metabolic process"/>
    <property type="evidence" value="ECO:0007669"/>
    <property type="project" value="TreeGrafter"/>
</dbReference>
<protein>
    <recommendedName>
        <fullName evidence="4">Galactose mutarotase</fullName>
    </recommendedName>
    <alternativeName>
        <fullName evidence="7">Aldose 1-epimerase</fullName>
    </alternativeName>
</protein>
<organism evidence="9 10">
    <name type="scientific">Leptidea sinapis</name>
    <dbReference type="NCBI Taxonomy" id="189913"/>
    <lineage>
        <taxon>Eukaryota</taxon>
        <taxon>Metazoa</taxon>
        <taxon>Ecdysozoa</taxon>
        <taxon>Arthropoda</taxon>
        <taxon>Hexapoda</taxon>
        <taxon>Insecta</taxon>
        <taxon>Pterygota</taxon>
        <taxon>Neoptera</taxon>
        <taxon>Endopterygota</taxon>
        <taxon>Lepidoptera</taxon>
        <taxon>Glossata</taxon>
        <taxon>Ditrysia</taxon>
        <taxon>Papilionoidea</taxon>
        <taxon>Pieridae</taxon>
        <taxon>Dismorphiinae</taxon>
        <taxon>Leptidea</taxon>
    </lineage>
</organism>
<dbReference type="InterPro" id="IPR011013">
    <property type="entry name" value="Gal_mutarotase_sf_dom"/>
</dbReference>
<accession>A0A5E4QVE1</accession>
<comment type="similarity">
    <text evidence="3">Belongs to the aldose epimerase family.</text>
</comment>
<comment type="catalytic activity">
    <reaction evidence="1">
        <text>alpha-D-galactose = beta-D-galactose</text>
        <dbReference type="Rhea" id="RHEA:28675"/>
        <dbReference type="ChEBI" id="CHEBI:27667"/>
        <dbReference type="ChEBI" id="CHEBI:28061"/>
        <dbReference type="EC" id="5.1.3.3"/>
    </reaction>
    <physiologicalReaction direction="right-to-left" evidence="1">
        <dbReference type="Rhea" id="RHEA:28677"/>
    </physiologicalReaction>
</comment>
<dbReference type="GO" id="GO:0030246">
    <property type="term" value="F:carbohydrate binding"/>
    <property type="evidence" value="ECO:0007669"/>
    <property type="project" value="InterPro"/>
</dbReference>
<evidence type="ECO:0000256" key="3">
    <source>
        <dbReference type="ARBA" id="ARBA00006206"/>
    </source>
</evidence>
<proteinExistence type="inferred from homology"/>
<dbReference type="PANTHER" id="PTHR10091">
    <property type="entry name" value="ALDOSE-1-EPIMERASE"/>
    <property type="match status" value="1"/>
</dbReference>
<keyword evidence="10" id="KW-1185">Reference proteome</keyword>
<evidence type="ECO:0000256" key="8">
    <source>
        <dbReference type="ARBA" id="ARBA00045743"/>
    </source>
</evidence>
<name>A0A5E4QVE1_9NEOP</name>
<reference evidence="9 10" key="1">
    <citation type="submission" date="2017-07" db="EMBL/GenBank/DDBJ databases">
        <authorList>
            <person name="Talla V."/>
            <person name="Backstrom N."/>
        </authorList>
    </citation>
    <scope>NUCLEOTIDE SEQUENCE [LARGE SCALE GENOMIC DNA]</scope>
</reference>
<dbReference type="SUPFAM" id="SSF74650">
    <property type="entry name" value="Galactose mutarotase-like"/>
    <property type="match status" value="3"/>
</dbReference>
<keyword evidence="5" id="KW-0413">Isomerase</keyword>
<dbReference type="GO" id="GO:0033499">
    <property type="term" value="P:galactose catabolic process via UDP-galactose, Leloir pathway"/>
    <property type="evidence" value="ECO:0007669"/>
    <property type="project" value="TreeGrafter"/>
</dbReference>
<dbReference type="InterPro" id="IPR047215">
    <property type="entry name" value="Galactose_mutarotase-like"/>
</dbReference>
<dbReference type="InterPro" id="IPR008183">
    <property type="entry name" value="Aldose_1/G6P_1-epimerase"/>
</dbReference>
<dbReference type="AlphaFoldDB" id="A0A5E4QVE1"/>
<evidence type="ECO:0000256" key="5">
    <source>
        <dbReference type="ARBA" id="ARBA00023235"/>
    </source>
</evidence>
<comment type="pathway">
    <text evidence="2">Carbohydrate metabolism; galactose metabolism.</text>
</comment>
<dbReference type="CDD" id="cd09019">
    <property type="entry name" value="galactose_mutarotase_like"/>
    <property type="match status" value="3"/>
</dbReference>
<dbReference type="Gene3D" id="2.70.98.10">
    <property type="match status" value="4"/>
</dbReference>
<evidence type="ECO:0000313" key="10">
    <source>
        <dbReference type="Proteomes" id="UP000324832"/>
    </source>
</evidence>
<dbReference type="PROSITE" id="PS00545">
    <property type="entry name" value="ALDOSE_1_EPIMERASE"/>
    <property type="match status" value="3"/>
</dbReference>
<dbReference type="PANTHER" id="PTHR10091:SF0">
    <property type="entry name" value="GALACTOSE MUTAROTASE"/>
    <property type="match status" value="1"/>
</dbReference>
<sequence length="943" mass="105101">MVYLTEQEFGVWNDEVVKKYTWRTDSGFNRDGNLSDVVLGFDDLDSYVNRNTDNFGCVVGRVANRIADGTFQLDGRTYSLARNWRGIHHLHGGTTGFDKVNWNSVVSGNKVIFSRVSKDGEEGYPGDLLINITYEVTDEDTWCIEYRGVTTEKTLVNLTNHSYFNLAGHETGAQELYNHIININADNDQPSITFYTGNFLPSDDLPAIPGKYGVSYSRHSGLCLEAQKCIDAIHHPNFPSIVLKPGEVYTQKTEYRFDIPNMVHLAEQHFGTFNNEPVRKFTWSTDTGFSVPAKNGEIKDVVLGFDTIEDYVTKNARFFGSTIGRCANRIRGGTFQLDGVTYHLAKNNGENHLHGGIVGFNKDGEEGYPGDMIANVIYEVVDNSLLVEFLAVTHKKTIINMTNHSYFNLAGHDAGADGLYDHIITVNADRVTETSADNIPTGRLLKVGGTPFDLRAPVRLGDVMVLHERLFDHNFCVSPTGEVYSNQPGVQVYTSYFLPAPQDQPIVGKQGTPYHRHAAFCLETQVYPDAVNHPHFPTVILKPGDVYRHKFSVFVINPLPCYTLRFKMVHLTDEEFGKLQGESVRRFTWRAENISVSVISYGAIIQSIRVPDKNGVTYDVVLGFDDLESYVNRNEPHLGGTIGRCANRIGGASFKIDGTTYQVPKNVNWKSTVDGNKVIFSYLSKDGEEGYPGNLITNVTYEVKDNAIYIDFVSITDKKTVVNLTNHSYFNLAGHDAGAQGLFDHVISINADKITETTSESIPTGRLLDVGGTPFDLRTPTRLGDVMAKDELLFDDNFCVSTFGCTGLNFISRVSHPNGRYLEVYSNQPGVQLYTSYYLPAPEEAALIGKGGVGYRRHGAFCLETQNYPDAVHHRDFPDAVLKPGDIYTHKVVFKFGVAKSGGPQNNIVSIFLKIISFTPNIDEILKEKRYSAITILKFIITS</sequence>
<dbReference type="InterPro" id="IPR018052">
    <property type="entry name" value="Ald1_epimerase_CS"/>
</dbReference>
<dbReference type="InterPro" id="IPR014718">
    <property type="entry name" value="GH-type_carb-bd"/>
</dbReference>
<evidence type="ECO:0000256" key="6">
    <source>
        <dbReference type="ARBA" id="ARBA00023277"/>
    </source>
</evidence>
<comment type="function">
    <text evidence="8">Mutarotase that catalyzes the interconversion of beta-D-galactose and alpha-D-galactose during galactose metabolism. Beta-D-galactose is metabolized in the liver into glucose 1-phosphate, the primary metabolic fuel, by the action of four enzymes that constitute the Leloir pathway: GALM, GALK1 (galactokinase), GALT (galactose-1-phosphate uridylyltransferase) and GALE (UDP-galactose-4'-epimerase). Involved in the maintenance of the equilibrium between the beta- and alpha-anomers of galactose, therefore ensuring a sufficient supply of the alpha-anomer for GALK1. Also active on D-glucose although shows a preference for galactose over glucose.</text>
</comment>
<dbReference type="Proteomes" id="UP000324832">
    <property type="component" value="Unassembled WGS sequence"/>
</dbReference>
<evidence type="ECO:0000256" key="2">
    <source>
        <dbReference type="ARBA" id="ARBA00004947"/>
    </source>
</evidence>
<evidence type="ECO:0000313" key="9">
    <source>
        <dbReference type="EMBL" id="VVD01673.1"/>
    </source>
</evidence>
<evidence type="ECO:0000256" key="4">
    <source>
        <dbReference type="ARBA" id="ARBA00021023"/>
    </source>
</evidence>
<evidence type="ECO:0000256" key="1">
    <source>
        <dbReference type="ARBA" id="ARBA00001712"/>
    </source>
</evidence>
<evidence type="ECO:0000256" key="7">
    <source>
        <dbReference type="ARBA" id="ARBA00032729"/>
    </source>
</evidence>
<gene>
    <name evidence="9" type="ORF">LSINAPIS_LOCUS12040</name>
</gene>
<dbReference type="UniPathway" id="UPA00214"/>
<dbReference type="EMBL" id="FZQP02005521">
    <property type="protein sequence ID" value="VVD01673.1"/>
    <property type="molecule type" value="Genomic_DNA"/>
</dbReference>
<keyword evidence="6" id="KW-0119">Carbohydrate metabolism</keyword>